<reference evidence="2 3" key="1">
    <citation type="journal article" date="2018" name="PLoS Pathog.">
        <title>Evolution of structural diversity of trichothecenes, a family of toxins produced by plant pathogenic and entomopathogenic fungi.</title>
        <authorList>
            <person name="Proctor R.H."/>
            <person name="McCormick S.P."/>
            <person name="Kim H.S."/>
            <person name="Cardoza R.E."/>
            <person name="Stanley A.M."/>
            <person name="Lindo L."/>
            <person name="Kelly A."/>
            <person name="Brown D.W."/>
            <person name="Lee T."/>
            <person name="Vaughan M.M."/>
            <person name="Alexander N.J."/>
            <person name="Busman M."/>
            <person name="Gutierrez S."/>
        </authorList>
    </citation>
    <scope>NUCLEOTIDE SEQUENCE [LARGE SCALE GENOMIC DNA]</scope>
    <source>
        <strain evidence="2 3">NRRL 3299</strain>
    </source>
</reference>
<evidence type="ECO:0000256" key="1">
    <source>
        <dbReference type="SAM" id="MobiDB-lite"/>
    </source>
</evidence>
<keyword evidence="3" id="KW-1185">Reference proteome</keyword>
<dbReference type="PANTHER" id="PTHR35391">
    <property type="entry name" value="C2H2-TYPE DOMAIN-CONTAINING PROTEIN-RELATED"/>
    <property type="match status" value="1"/>
</dbReference>
<feature type="compositionally biased region" description="Low complexity" evidence="1">
    <location>
        <begin position="120"/>
        <end position="130"/>
    </location>
</feature>
<evidence type="ECO:0000313" key="2">
    <source>
        <dbReference type="EMBL" id="RGP70269.1"/>
    </source>
</evidence>
<feature type="region of interest" description="Disordered" evidence="1">
    <location>
        <begin position="103"/>
        <end position="152"/>
    </location>
</feature>
<dbReference type="PANTHER" id="PTHR35391:SF7">
    <property type="entry name" value="C2H2-TYPE DOMAIN-CONTAINING PROTEIN"/>
    <property type="match status" value="1"/>
</dbReference>
<dbReference type="AlphaFoldDB" id="A0A395SDY4"/>
<gene>
    <name evidence="2" type="ORF">FSPOR_4169</name>
</gene>
<dbReference type="EMBL" id="PXOF01000053">
    <property type="protein sequence ID" value="RGP70269.1"/>
    <property type="molecule type" value="Genomic_DNA"/>
</dbReference>
<accession>A0A395SDY4</accession>
<protein>
    <submittedName>
        <fullName evidence="2">Transcription factor c2h2</fullName>
    </submittedName>
</protein>
<proteinExistence type="predicted"/>
<organism evidence="2 3">
    <name type="scientific">Fusarium sporotrichioides</name>
    <dbReference type="NCBI Taxonomy" id="5514"/>
    <lineage>
        <taxon>Eukaryota</taxon>
        <taxon>Fungi</taxon>
        <taxon>Dikarya</taxon>
        <taxon>Ascomycota</taxon>
        <taxon>Pezizomycotina</taxon>
        <taxon>Sordariomycetes</taxon>
        <taxon>Hypocreomycetidae</taxon>
        <taxon>Hypocreales</taxon>
        <taxon>Nectriaceae</taxon>
        <taxon>Fusarium</taxon>
    </lineage>
</organism>
<name>A0A395SDY4_FUSSP</name>
<sequence length="500" mass="56811">MAFAYEPPPSPGSKSRVSMPEGFIDEAVHQCTNAFNDISLSMISGRMQVDHDNMVEQQSRFILWAKSLGRDNISAQSLFRDSPETKEIVVKLLQRLKTNLESFLSKHPPTGENEGNIIEDGYSSDSSLGLSDDDELQRNYSEPSTESLLPGNQRIKSIDETISHLYNIASMIERSQYGIPSMNERPQDDDEDEGIGSRSSRLGQRLEQQLQLERLQSYTSDLLEGNFPLLRGFLKNRLIKTVLSRRIRLLYQTGDNTKIKDTMQSAPSQATAGPSSHPDMQELRPYICLFRHCNMPLRQYATKDDWVNHMSSQHAIVWVCQVQGHENYVFQKPAGLETHLLKHHPGIFQTDQISFFTTKSARVVPDLLGILMETEHSRGISACPLCDFDVSISESENQPETSDYEFTDLVIKDAHRKALSHLSGHLETISLESLPTQLQTFHINAKRLICHKKRPPLYGHSKEEEAITWPRRGRLRAVSLDTSDVEIGEVKTIRDKMYEV</sequence>
<feature type="region of interest" description="Disordered" evidence="1">
    <location>
        <begin position="180"/>
        <end position="203"/>
    </location>
</feature>
<evidence type="ECO:0000313" key="3">
    <source>
        <dbReference type="Proteomes" id="UP000266152"/>
    </source>
</evidence>
<comment type="caution">
    <text evidence="2">The sequence shown here is derived from an EMBL/GenBank/DDBJ whole genome shotgun (WGS) entry which is preliminary data.</text>
</comment>
<feature type="compositionally biased region" description="Polar residues" evidence="1">
    <location>
        <begin position="138"/>
        <end position="147"/>
    </location>
</feature>
<dbReference type="STRING" id="5514.A0A395SDY4"/>
<dbReference type="Proteomes" id="UP000266152">
    <property type="component" value="Unassembled WGS sequence"/>
</dbReference>